<dbReference type="InterPro" id="IPR008278">
    <property type="entry name" value="4-PPantetheinyl_Trfase_dom"/>
</dbReference>
<comment type="caution">
    <text evidence="3">The sequence shown here is derived from an EMBL/GenBank/DDBJ whole genome shotgun (WGS) entry which is preliminary data.</text>
</comment>
<evidence type="ECO:0000259" key="2">
    <source>
        <dbReference type="Pfam" id="PF01648"/>
    </source>
</evidence>
<keyword evidence="1 3" id="KW-0808">Transferase</keyword>
<name>A0A7C4VRH6_9BACT</name>
<dbReference type="GO" id="GO:0000287">
    <property type="term" value="F:magnesium ion binding"/>
    <property type="evidence" value="ECO:0007669"/>
    <property type="project" value="InterPro"/>
</dbReference>
<dbReference type="EMBL" id="DSUH01000327">
    <property type="protein sequence ID" value="HGU34011.1"/>
    <property type="molecule type" value="Genomic_DNA"/>
</dbReference>
<dbReference type="Pfam" id="PF01648">
    <property type="entry name" value="ACPS"/>
    <property type="match status" value="1"/>
</dbReference>
<evidence type="ECO:0000256" key="1">
    <source>
        <dbReference type="ARBA" id="ARBA00022679"/>
    </source>
</evidence>
<dbReference type="SUPFAM" id="SSF56214">
    <property type="entry name" value="4'-phosphopantetheinyl transferase"/>
    <property type="match status" value="1"/>
</dbReference>
<dbReference type="Gene3D" id="3.90.470.20">
    <property type="entry name" value="4'-phosphopantetheinyl transferase domain"/>
    <property type="match status" value="1"/>
</dbReference>
<protein>
    <submittedName>
        <fullName evidence="3">4'-phosphopantetheinyl transferase superfamily protein</fullName>
    </submittedName>
</protein>
<reference evidence="3" key="1">
    <citation type="journal article" date="2020" name="mSystems">
        <title>Genome- and Community-Level Interaction Insights into Carbon Utilization and Element Cycling Functions of Hydrothermarchaeota in Hydrothermal Sediment.</title>
        <authorList>
            <person name="Zhou Z."/>
            <person name="Liu Y."/>
            <person name="Xu W."/>
            <person name="Pan J."/>
            <person name="Luo Z.H."/>
            <person name="Li M."/>
        </authorList>
    </citation>
    <scope>NUCLEOTIDE SEQUENCE [LARGE SCALE GENOMIC DNA]</scope>
    <source>
        <strain evidence="3">SpSt-477</strain>
    </source>
</reference>
<dbReference type="InterPro" id="IPR037143">
    <property type="entry name" value="4-PPantetheinyl_Trfase_dom_sf"/>
</dbReference>
<gene>
    <name evidence="3" type="ORF">ENS29_14370</name>
</gene>
<accession>A0A7C4VRH6</accession>
<evidence type="ECO:0000313" key="3">
    <source>
        <dbReference type="EMBL" id="HGU34011.1"/>
    </source>
</evidence>
<organism evidence="3">
    <name type="scientific">Desulfatirhabdium butyrativorans</name>
    <dbReference type="NCBI Taxonomy" id="340467"/>
    <lineage>
        <taxon>Bacteria</taxon>
        <taxon>Pseudomonadati</taxon>
        <taxon>Thermodesulfobacteriota</taxon>
        <taxon>Desulfobacteria</taxon>
        <taxon>Desulfobacterales</taxon>
        <taxon>Desulfatirhabdiaceae</taxon>
        <taxon>Desulfatirhabdium</taxon>
    </lineage>
</organism>
<dbReference type="GO" id="GO:0008897">
    <property type="term" value="F:holo-[acyl-carrier-protein] synthase activity"/>
    <property type="evidence" value="ECO:0007669"/>
    <property type="project" value="InterPro"/>
</dbReference>
<sequence length="199" mass="22668">MMGTPEFSPLSPLAVVLILQMPPTLRRGKEQNAYLSRVARDAARISAKHLGIDDPIFPKNEDGVPLADRGCFWSVSHKPHAVAGIVHNDAVGIDIERIRPVADGMFPMIGYDDEWDLLAEIERFERFFRLWTAKEATLKAVGIGLKGLSRCRLESRSTDRLHLRVDHERFSVYQERRMDHLASVALQIGRPLFRWETIL</sequence>
<proteinExistence type="predicted"/>
<feature type="domain" description="4'-phosphopantetheinyl transferase" evidence="2">
    <location>
        <begin position="90"/>
        <end position="176"/>
    </location>
</feature>
<dbReference type="AlphaFoldDB" id="A0A7C4VRH6"/>